<proteinExistence type="predicted"/>
<feature type="region of interest" description="Disordered" evidence="9">
    <location>
        <begin position="349"/>
        <end position="371"/>
    </location>
</feature>
<gene>
    <name evidence="12" type="ORF">JO380_001278</name>
</gene>
<dbReference type="GO" id="GO:0016301">
    <property type="term" value="F:kinase activity"/>
    <property type="evidence" value="ECO:0007669"/>
    <property type="project" value="UniProtKB-KW"/>
</dbReference>
<dbReference type="EC" id="2.7.13.3" evidence="2"/>
<evidence type="ECO:0000256" key="1">
    <source>
        <dbReference type="ARBA" id="ARBA00000085"/>
    </source>
</evidence>
<keyword evidence="10" id="KW-0472">Membrane</keyword>
<organism evidence="12 13">
    <name type="scientific">Cellulomonas iranensis</name>
    <dbReference type="NCBI Taxonomy" id="76862"/>
    <lineage>
        <taxon>Bacteria</taxon>
        <taxon>Bacillati</taxon>
        <taxon>Actinomycetota</taxon>
        <taxon>Actinomycetes</taxon>
        <taxon>Micrococcales</taxon>
        <taxon>Cellulomonadaceae</taxon>
        <taxon>Cellulomonas</taxon>
    </lineage>
</organism>
<keyword evidence="7" id="KW-0067">ATP-binding</keyword>
<keyword evidence="10" id="KW-1133">Transmembrane helix</keyword>
<comment type="caution">
    <text evidence="12">The sequence shown here is derived from an EMBL/GenBank/DDBJ whole genome shotgun (WGS) entry which is preliminary data.</text>
</comment>
<dbReference type="SMART" id="SM00387">
    <property type="entry name" value="HATPase_c"/>
    <property type="match status" value="1"/>
</dbReference>
<evidence type="ECO:0000256" key="7">
    <source>
        <dbReference type="ARBA" id="ARBA00022840"/>
    </source>
</evidence>
<evidence type="ECO:0000256" key="4">
    <source>
        <dbReference type="ARBA" id="ARBA00022679"/>
    </source>
</evidence>
<evidence type="ECO:0000259" key="11">
    <source>
        <dbReference type="SMART" id="SM00387"/>
    </source>
</evidence>
<reference evidence="12 13" key="1">
    <citation type="submission" date="2023-07" db="EMBL/GenBank/DDBJ databases">
        <title>Sequencing the genomes of 1000 actinobacteria strains.</title>
        <authorList>
            <person name="Klenk H.-P."/>
        </authorList>
    </citation>
    <scope>NUCLEOTIDE SEQUENCE [LARGE SCALE GENOMIC DNA]</scope>
    <source>
        <strain evidence="12 13">DSM 14785</strain>
    </source>
</reference>
<dbReference type="PANTHER" id="PTHR24421:SF10">
    <property type="entry name" value="NITRATE_NITRITE SENSOR PROTEIN NARQ"/>
    <property type="match status" value="1"/>
</dbReference>
<feature type="transmembrane region" description="Helical" evidence="10">
    <location>
        <begin position="153"/>
        <end position="173"/>
    </location>
</feature>
<feature type="transmembrane region" description="Helical" evidence="10">
    <location>
        <begin position="12"/>
        <end position="33"/>
    </location>
</feature>
<keyword evidence="13" id="KW-1185">Reference proteome</keyword>
<dbReference type="PANTHER" id="PTHR24421">
    <property type="entry name" value="NITRATE/NITRITE SENSOR PROTEIN NARX-RELATED"/>
    <property type="match status" value="1"/>
</dbReference>
<protein>
    <recommendedName>
        <fullName evidence="2">histidine kinase</fullName>
        <ecNumber evidence="2">2.7.13.3</ecNumber>
    </recommendedName>
</protein>
<evidence type="ECO:0000256" key="9">
    <source>
        <dbReference type="SAM" id="MobiDB-lite"/>
    </source>
</evidence>
<keyword evidence="5" id="KW-0547">Nucleotide-binding</keyword>
<evidence type="ECO:0000256" key="10">
    <source>
        <dbReference type="SAM" id="Phobius"/>
    </source>
</evidence>
<dbReference type="InterPro" id="IPR036890">
    <property type="entry name" value="HATPase_C_sf"/>
</dbReference>
<feature type="transmembrane region" description="Helical" evidence="10">
    <location>
        <begin position="64"/>
        <end position="82"/>
    </location>
</feature>
<evidence type="ECO:0000256" key="2">
    <source>
        <dbReference type="ARBA" id="ARBA00012438"/>
    </source>
</evidence>
<dbReference type="InterPro" id="IPR050482">
    <property type="entry name" value="Sensor_HK_TwoCompSys"/>
</dbReference>
<dbReference type="Pfam" id="PF07730">
    <property type="entry name" value="HisKA_3"/>
    <property type="match status" value="1"/>
</dbReference>
<dbReference type="EMBL" id="JAUSVM010000001">
    <property type="protein sequence ID" value="MDQ0424897.1"/>
    <property type="molecule type" value="Genomic_DNA"/>
</dbReference>
<dbReference type="RefSeq" id="WP_307416144.1">
    <property type="nucleotide sequence ID" value="NZ_JAUSVM010000001.1"/>
</dbReference>
<dbReference type="Gene3D" id="3.30.565.10">
    <property type="entry name" value="Histidine kinase-like ATPase, C-terminal domain"/>
    <property type="match status" value="1"/>
</dbReference>
<sequence length="412" mass="42014">MRTRPPDPVWRLLVLLSATVAPCATAALLVAMALSGAGVVPVVAVAAAAAVLHVAAWRADRRPVGAFVAAAGAMAVLALVPMPGWSSGVWLPSSACYLLAAWRLVVAGPRPWVRRVLAVGVAGVALTAGASALRAPGGTDGDGAADDGAWSAWLPVLEAALLLAAVVAVWGFARAARAQRERAAADAARRLELARRSERAEIRRDLHDVVAHSLTLVVAQAEAARVGTREPATAQALAQVADTARSALLGLRGMLRVLDAAPAAAGDVVPSLDGLPALVAAAATPLHRVTLTEHGERRALPADAESALVRLVQEGLTNALRHVAPPLTAEVHVDWDAERDAHAVRVRVRDDGGAGPRAGDDAGVRAGTGSGLAAAERRVTAAGGTLDVERGDGHGDGRGWTLSARLPTVGAA</sequence>
<evidence type="ECO:0000313" key="13">
    <source>
        <dbReference type="Proteomes" id="UP001240250"/>
    </source>
</evidence>
<feature type="transmembrane region" description="Helical" evidence="10">
    <location>
        <begin position="88"/>
        <end position="105"/>
    </location>
</feature>
<comment type="catalytic activity">
    <reaction evidence="1">
        <text>ATP + protein L-histidine = ADP + protein N-phospho-L-histidine.</text>
        <dbReference type="EC" id="2.7.13.3"/>
    </reaction>
</comment>
<dbReference type="Pfam" id="PF02518">
    <property type="entry name" value="HATPase_c"/>
    <property type="match status" value="1"/>
</dbReference>
<feature type="compositionally biased region" description="Basic and acidic residues" evidence="9">
    <location>
        <begin position="349"/>
        <end position="363"/>
    </location>
</feature>
<dbReference type="Gene3D" id="1.20.5.1930">
    <property type="match status" value="1"/>
</dbReference>
<keyword evidence="6 12" id="KW-0418">Kinase</keyword>
<keyword evidence="8" id="KW-0902">Two-component regulatory system</keyword>
<dbReference type="InterPro" id="IPR003594">
    <property type="entry name" value="HATPase_dom"/>
</dbReference>
<keyword evidence="10" id="KW-0812">Transmembrane</keyword>
<keyword evidence="3" id="KW-0597">Phosphoprotein</keyword>
<evidence type="ECO:0000256" key="8">
    <source>
        <dbReference type="ARBA" id="ARBA00023012"/>
    </source>
</evidence>
<evidence type="ECO:0000256" key="3">
    <source>
        <dbReference type="ARBA" id="ARBA00022553"/>
    </source>
</evidence>
<evidence type="ECO:0000256" key="6">
    <source>
        <dbReference type="ARBA" id="ARBA00022777"/>
    </source>
</evidence>
<feature type="transmembrane region" description="Helical" evidence="10">
    <location>
        <begin position="39"/>
        <end position="57"/>
    </location>
</feature>
<dbReference type="Proteomes" id="UP001240250">
    <property type="component" value="Unassembled WGS sequence"/>
</dbReference>
<name>A0ABU0GK17_9CELL</name>
<feature type="transmembrane region" description="Helical" evidence="10">
    <location>
        <begin position="112"/>
        <end position="133"/>
    </location>
</feature>
<evidence type="ECO:0000313" key="12">
    <source>
        <dbReference type="EMBL" id="MDQ0424897.1"/>
    </source>
</evidence>
<evidence type="ECO:0000256" key="5">
    <source>
        <dbReference type="ARBA" id="ARBA00022741"/>
    </source>
</evidence>
<dbReference type="InterPro" id="IPR011712">
    <property type="entry name" value="Sig_transdc_His_kin_sub3_dim/P"/>
</dbReference>
<dbReference type="SUPFAM" id="SSF55874">
    <property type="entry name" value="ATPase domain of HSP90 chaperone/DNA topoisomerase II/histidine kinase"/>
    <property type="match status" value="1"/>
</dbReference>
<accession>A0ABU0GK17</accession>
<keyword evidence="4" id="KW-0808">Transferase</keyword>
<feature type="domain" description="Histidine kinase/HSP90-like ATPase" evidence="11">
    <location>
        <begin position="303"/>
        <end position="410"/>
    </location>
</feature>